<dbReference type="EMBL" id="LUEZ02000025">
    <property type="protein sequence ID" value="RDB26617.1"/>
    <property type="molecule type" value="Genomic_DNA"/>
</dbReference>
<accession>A0A369K1I9</accession>
<name>A0A369K1I9_HYPMA</name>
<dbReference type="OrthoDB" id="3167300at2759"/>
<evidence type="ECO:0008006" key="3">
    <source>
        <dbReference type="Google" id="ProtNLM"/>
    </source>
</evidence>
<evidence type="ECO:0000313" key="2">
    <source>
        <dbReference type="Proteomes" id="UP000076154"/>
    </source>
</evidence>
<dbReference type="Proteomes" id="UP000076154">
    <property type="component" value="Unassembled WGS sequence"/>
</dbReference>
<protein>
    <recommendedName>
        <fullName evidence="3">F-box domain-containing protein</fullName>
    </recommendedName>
</protein>
<proteinExistence type="predicted"/>
<comment type="caution">
    <text evidence="1">The sequence shown here is derived from an EMBL/GenBank/DDBJ whole genome shotgun (WGS) entry which is preliminary data.</text>
</comment>
<sequence>MYHVPPELVREIFNFLFDTPLNDSEELGVPNRQKWSSIHGLTLVSKDFRALTLEAWFRTLFVTSPADITLLQDVFPEIGRAWTRELHCVQLHSRETSVWNLEGFQCLSRIRLDWMSPSMMPHYGSDDPADRLPFTHISSTVTELDIRGLPWPSPLVFHNINKILPQLRILKLRQSRTWCGLCHTCSVVKFRSPGPEMLVYEGGLGLPMHYSRVFSALEHLHTVSITVPDLGSGTTTLSQKHNPYLWSGECDRCMEIMYEDEAFRVRWVARKQGQADDTKEGGKTVYVFPPALKRVEWRFWKAESGEDSDFIENGDELNGSGDDV</sequence>
<evidence type="ECO:0000313" key="1">
    <source>
        <dbReference type="EMBL" id="RDB26617.1"/>
    </source>
</evidence>
<keyword evidence="2" id="KW-1185">Reference proteome</keyword>
<organism evidence="1 2">
    <name type="scientific">Hypsizygus marmoreus</name>
    <name type="common">White beech mushroom</name>
    <name type="synonym">Agaricus marmoreus</name>
    <dbReference type="NCBI Taxonomy" id="39966"/>
    <lineage>
        <taxon>Eukaryota</taxon>
        <taxon>Fungi</taxon>
        <taxon>Dikarya</taxon>
        <taxon>Basidiomycota</taxon>
        <taxon>Agaricomycotina</taxon>
        <taxon>Agaricomycetes</taxon>
        <taxon>Agaricomycetidae</taxon>
        <taxon>Agaricales</taxon>
        <taxon>Tricholomatineae</taxon>
        <taxon>Lyophyllaceae</taxon>
        <taxon>Hypsizygus</taxon>
    </lineage>
</organism>
<reference evidence="1" key="1">
    <citation type="submission" date="2018-04" db="EMBL/GenBank/DDBJ databases">
        <title>Whole genome sequencing of Hypsizygus marmoreus.</title>
        <authorList>
            <person name="Choi I.-G."/>
            <person name="Min B."/>
            <person name="Kim J.-G."/>
            <person name="Kim S."/>
            <person name="Oh Y.-L."/>
            <person name="Kong W.-S."/>
            <person name="Park H."/>
            <person name="Jeong J."/>
            <person name="Song E.-S."/>
        </authorList>
    </citation>
    <scope>NUCLEOTIDE SEQUENCE [LARGE SCALE GENOMIC DNA]</scope>
    <source>
        <strain evidence="1">51987-8</strain>
    </source>
</reference>
<dbReference type="InParanoid" id="A0A369K1I9"/>
<dbReference type="AlphaFoldDB" id="A0A369K1I9"/>
<gene>
    <name evidence="1" type="ORF">Hypma_005577</name>
</gene>